<dbReference type="Gene3D" id="1.25.40.10">
    <property type="entry name" value="Tetratricopeptide repeat domain"/>
    <property type="match status" value="1"/>
</dbReference>
<evidence type="ECO:0000313" key="2">
    <source>
        <dbReference type="EMBL" id="TEB27234.1"/>
    </source>
</evidence>
<dbReference type="Pfam" id="PF12770">
    <property type="entry name" value="CHAT"/>
    <property type="match status" value="1"/>
</dbReference>
<sequence>MSWDMSALLQGSNNLDFQHQLCVTLLQEFERSGNLSLLNRAIPLLQSTVNATPHRPGADELPDRLNDLGIAFKLRYQRSGELHDLNASISACERALRLTPDLSEKRHYRLSNLAAVLCYRFSHTTNLRDLNESIETHQKGVQALPQGHAYLAQHLVSLGNAFRFRFQHTGDLSDIAEAISAHQRAVHLSSVGALNACKPGWFSLPQLLHTLGISFRTRFSRTGMVSDVEEAIAAGTRAVNLMPEYHTSFPGLLNSLGNSLQTRFQVTNSLSDLDQAISVHQRGLKLTPPGHADLHLFHTNLGNAFKNRFNLTGEISDINEAIARARSAVQLVPHSHCECPLWILGLANALQMRFVMTGDIRDIDEAILNGERALDLLPKGHSRLPEFHTHLGTYLDTRAGATGNSEDIPTARSHYRSAATCEVGPPTGRRQAAKIWARRLCLDEPDSPEILEAFDTAIRLGALLAGLDQSIEERYASVADASAFALEAAAAACRLGEPEKAVEWLDHGRCLVWNQLSALRTPLNDLQAYDSALAKKVIEMSRLLEGTGSSRERMHSGMSLSQKISVEDEARSHLRHAQEWEELLEEVRAIPGFENFLRQSPCSALLENLPSSGPVVVINLNEERCDALALLSGLDEPLHIPLPNFSLKTAKKNRSDLSDQLVSSGLRTRQVDAEPDWESVGRPAPTPYIHKRDAGRRVAQEILSGLWKEVVKPILDTLGFSRIDRSSGEIPPRIWWCPTGALSFLPIHAAGVYGVAESESILDYAVSSYIPTLTALTKGIKNPQPIDDKISGLFLTAQPNAPGATPIPGTTREVQAIHAKATDLGVRASKVEGNDITVDECIRYLERFSSVHLASHASQNAANPLQSKFLFHKGTLDLATIMRGNLKNADLAFLSACQTSTGNEKLSDEAVHLAAGVLAAGYRRVVATMWSIGDRHAQEVAVSFYNYLWDRRREGSGSGFDGALSAYALHHATQQLRSRLDSSEASLLAWIPFVHFGN</sequence>
<dbReference type="OrthoDB" id="9991317at2759"/>
<keyword evidence="3" id="KW-1185">Reference proteome</keyword>
<dbReference type="SUPFAM" id="SSF48452">
    <property type="entry name" value="TPR-like"/>
    <property type="match status" value="1"/>
</dbReference>
<name>A0A4Y7T008_COPMI</name>
<dbReference type="InterPro" id="IPR024983">
    <property type="entry name" value="CHAT_dom"/>
</dbReference>
<organism evidence="2 3">
    <name type="scientific">Coprinellus micaceus</name>
    <name type="common">Glistening ink-cap mushroom</name>
    <name type="synonym">Coprinus micaceus</name>
    <dbReference type="NCBI Taxonomy" id="71717"/>
    <lineage>
        <taxon>Eukaryota</taxon>
        <taxon>Fungi</taxon>
        <taxon>Dikarya</taxon>
        <taxon>Basidiomycota</taxon>
        <taxon>Agaricomycotina</taxon>
        <taxon>Agaricomycetes</taxon>
        <taxon>Agaricomycetidae</taxon>
        <taxon>Agaricales</taxon>
        <taxon>Agaricineae</taxon>
        <taxon>Psathyrellaceae</taxon>
        <taxon>Coprinellus</taxon>
    </lineage>
</organism>
<dbReference type="Proteomes" id="UP000298030">
    <property type="component" value="Unassembled WGS sequence"/>
</dbReference>
<dbReference type="AlphaFoldDB" id="A0A4Y7T008"/>
<protein>
    <recommendedName>
        <fullName evidence="1">CHAT domain-containing protein</fullName>
    </recommendedName>
</protein>
<reference evidence="2 3" key="1">
    <citation type="journal article" date="2019" name="Nat. Ecol. Evol.">
        <title>Megaphylogeny resolves global patterns of mushroom evolution.</title>
        <authorList>
            <person name="Varga T."/>
            <person name="Krizsan K."/>
            <person name="Foldi C."/>
            <person name="Dima B."/>
            <person name="Sanchez-Garcia M."/>
            <person name="Sanchez-Ramirez S."/>
            <person name="Szollosi G.J."/>
            <person name="Szarkandi J.G."/>
            <person name="Papp V."/>
            <person name="Albert L."/>
            <person name="Andreopoulos W."/>
            <person name="Angelini C."/>
            <person name="Antonin V."/>
            <person name="Barry K.W."/>
            <person name="Bougher N.L."/>
            <person name="Buchanan P."/>
            <person name="Buyck B."/>
            <person name="Bense V."/>
            <person name="Catcheside P."/>
            <person name="Chovatia M."/>
            <person name="Cooper J."/>
            <person name="Damon W."/>
            <person name="Desjardin D."/>
            <person name="Finy P."/>
            <person name="Geml J."/>
            <person name="Haridas S."/>
            <person name="Hughes K."/>
            <person name="Justo A."/>
            <person name="Karasinski D."/>
            <person name="Kautmanova I."/>
            <person name="Kiss B."/>
            <person name="Kocsube S."/>
            <person name="Kotiranta H."/>
            <person name="LaButti K.M."/>
            <person name="Lechner B.E."/>
            <person name="Liimatainen K."/>
            <person name="Lipzen A."/>
            <person name="Lukacs Z."/>
            <person name="Mihaltcheva S."/>
            <person name="Morgado L.N."/>
            <person name="Niskanen T."/>
            <person name="Noordeloos M.E."/>
            <person name="Ohm R.A."/>
            <person name="Ortiz-Santana B."/>
            <person name="Ovrebo C."/>
            <person name="Racz N."/>
            <person name="Riley R."/>
            <person name="Savchenko A."/>
            <person name="Shiryaev A."/>
            <person name="Soop K."/>
            <person name="Spirin V."/>
            <person name="Szebenyi C."/>
            <person name="Tomsovsky M."/>
            <person name="Tulloss R.E."/>
            <person name="Uehling J."/>
            <person name="Grigoriev I.V."/>
            <person name="Vagvolgyi C."/>
            <person name="Papp T."/>
            <person name="Martin F.M."/>
            <person name="Miettinen O."/>
            <person name="Hibbett D.S."/>
            <person name="Nagy L.G."/>
        </authorList>
    </citation>
    <scope>NUCLEOTIDE SEQUENCE [LARGE SCALE GENOMIC DNA]</scope>
    <source>
        <strain evidence="2 3">FP101781</strain>
    </source>
</reference>
<dbReference type="InterPro" id="IPR011990">
    <property type="entry name" value="TPR-like_helical_dom_sf"/>
</dbReference>
<comment type="caution">
    <text evidence="2">The sequence shown here is derived from an EMBL/GenBank/DDBJ whole genome shotgun (WGS) entry which is preliminary data.</text>
</comment>
<gene>
    <name evidence="2" type="ORF">FA13DRAFT_1794870</name>
</gene>
<proteinExistence type="predicted"/>
<evidence type="ECO:0000259" key="1">
    <source>
        <dbReference type="Pfam" id="PF12770"/>
    </source>
</evidence>
<accession>A0A4Y7T008</accession>
<dbReference type="EMBL" id="QPFP01000041">
    <property type="protein sequence ID" value="TEB27234.1"/>
    <property type="molecule type" value="Genomic_DNA"/>
</dbReference>
<dbReference type="STRING" id="71717.A0A4Y7T008"/>
<evidence type="ECO:0000313" key="3">
    <source>
        <dbReference type="Proteomes" id="UP000298030"/>
    </source>
</evidence>
<feature type="domain" description="CHAT" evidence="1">
    <location>
        <begin position="701"/>
        <end position="998"/>
    </location>
</feature>